<keyword evidence="5 7" id="KW-1133">Transmembrane helix</keyword>
<dbReference type="Pfam" id="PF03773">
    <property type="entry name" value="ArsP_1"/>
    <property type="match status" value="1"/>
</dbReference>
<feature type="transmembrane region" description="Helical" evidence="7">
    <location>
        <begin position="176"/>
        <end position="197"/>
    </location>
</feature>
<feature type="transmembrane region" description="Helical" evidence="7">
    <location>
        <begin position="299"/>
        <end position="319"/>
    </location>
</feature>
<protein>
    <submittedName>
        <fullName evidence="9">Putative permease</fullName>
    </submittedName>
</protein>
<comment type="subcellular location">
    <subcellularLocation>
        <location evidence="1">Cell membrane</location>
        <topology evidence="1">Multi-pass membrane protein</topology>
    </subcellularLocation>
</comment>
<feature type="transmembrane region" description="Helical" evidence="7">
    <location>
        <begin position="270"/>
        <end position="292"/>
    </location>
</feature>
<evidence type="ECO:0000256" key="6">
    <source>
        <dbReference type="ARBA" id="ARBA00023136"/>
    </source>
</evidence>
<dbReference type="GO" id="GO:0005886">
    <property type="term" value="C:plasma membrane"/>
    <property type="evidence" value="ECO:0007669"/>
    <property type="project" value="UniProtKB-SubCell"/>
</dbReference>
<gene>
    <name evidence="9" type="ORF">CARN2_1494</name>
</gene>
<dbReference type="AlphaFoldDB" id="E6PPL3"/>
<feature type="transmembrane region" description="Helical" evidence="7">
    <location>
        <begin position="429"/>
        <end position="448"/>
    </location>
</feature>
<organism evidence="9">
    <name type="scientific">mine drainage metagenome</name>
    <dbReference type="NCBI Taxonomy" id="410659"/>
    <lineage>
        <taxon>unclassified sequences</taxon>
        <taxon>metagenomes</taxon>
        <taxon>ecological metagenomes</taxon>
    </lineage>
</organism>
<dbReference type="PANTHER" id="PTHR42775">
    <property type="entry name" value="PERMEASE RV2963-RELATED"/>
    <property type="match status" value="1"/>
</dbReference>
<feature type="transmembrane region" description="Helical" evidence="7">
    <location>
        <begin position="241"/>
        <end position="264"/>
    </location>
</feature>
<evidence type="ECO:0000259" key="8">
    <source>
        <dbReference type="Pfam" id="PF22087"/>
    </source>
</evidence>
<sequence>MPEPIVPVLDTAKSAEILRKLQPDSDLRAYTYIMHGIWESVWDHENSHIDPHFKTSAAPVGVMGGRPGGAVLRHATDIQAHLSVSNPRRDAVAGVPFFAGSQRKSASFCVPLRLHWQQGSIREVSMNTQVQSPAAASGDLQVAPAWRAWIVPVLYVAGWFLLYGQLQPATDAFMRWLSGATGMAATSHLYSAVSFFAFEVPKVLMLLALIVFVVGVSQTFFTPEKTRAILAGKRQGVGNVLAATLGIVTPFCSCSAVPLFIGFLTAGVPLGVTFSFLVSAPMVNEVALALLFGMFGWKIAAIYLGLGLAVAIIAGAVIGRMNPVNLVEPWVFDIPAVSHDEAKLDWQQRFAQGWKHVREIVLKVAPYIVAGVGVGAWIHGYVPEDFMAHLMGKSAWWSVPLAVLIGVPMYSNAAGIIPVVQALLGKGAALGTTLAFMMAVTALSFPEFMILRKVMKPKLIALFAGVVTVGIIIVGYVFNAVM</sequence>
<evidence type="ECO:0000256" key="7">
    <source>
        <dbReference type="SAM" id="Phobius"/>
    </source>
</evidence>
<feature type="transmembrane region" description="Helical" evidence="7">
    <location>
        <begin position="394"/>
        <end position="417"/>
    </location>
</feature>
<evidence type="ECO:0000313" key="9">
    <source>
        <dbReference type="EMBL" id="CBH96866.1"/>
    </source>
</evidence>
<evidence type="ECO:0000256" key="2">
    <source>
        <dbReference type="ARBA" id="ARBA00006386"/>
    </source>
</evidence>
<dbReference type="Pfam" id="PF22087">
    <property type="entry name" value="CT0912-like_C"/>
    <property type="match status" value="1"/>
</dbReference>
<accession>E6PPL3</accession>
<proteinExistence type="inferred from homology"/>
<evidence type="ECO:0000256" key="5">
    <source>
        <dbReference type="ARBA" id="ARBA00022989"/>
    </source>
</evidence>
<dbReference type="InterPro" id="IPR053166">
    <property type="entry name" value="UPF0718_permease"/>
</dbReference>
<keyword evidence="4 7" id="KW-0812">Transmembrane</keyword>
<dbReference type="InterPro" id="IPR054310">
    <property type="entry name" value="CT0912-like_C"/>
</dbReference>
<evidence type="ECO:0000256" key="4">
    <source>
        <dbReference type="ARBA" id="ARBA00022692"/>
    </source>
</evidence>
<comment type="similarity">
    <text evidence="2">Belongs to the UPF0718 family.</text>
</comment>
<keyword evidence="6 7" id="KW-0472">Membrane</keyword>
<feature type="transmembrane region" description="Helical" evidence="7">
    <location>
        <begin position="203"/>
        <end position="221"/>
    </location>
</feature>
<comment type="caution">
    <text evidence="9">The sequence shown here is derived from an EMBL/GenBank/DDBJ whole genome shotgun (WGS) entry which is preliminary data.</text>
</comment>
<dbReference type="InterPro" id="IPR005524">
    <property type="entry name" value="DUF318"/>
</dbReference>
<dbReference type="EMBL" id="CABM01000034">
    <property type="protein sequence ID" value="CBH96866.1"/>
    <property type="molecule type" value="Genomic_DNA"/>
</dbReference>
<evidence type="ECO:0000256" key="1">
    <source>
        <dbReference type="ARBA" id="ARBA00004651"/>
    </source>
</evidence>
<name>E6PPL3_9ZZZZ</name>
<keyword evidence="3" id="KW-1003">Cell membrane</keyword>
<feature type="domain" description="CT0912-like C-terminal" evidence="8">
    <location>
        <begin position="12"/>
        <end position="61"/>
    </location>
</feature>
<reference evidence="9" key="1">
    <citation type="submission" date="2009-10" db="EMBL/GenBank/DDBJ databases">
        <title>Diversity of trophic interactions inside an arsenic-rich microbial ecosystem.</title>
        <authorList>
            <person name="Bertin P.N."/>
            <person name="Heinrich-Salmeron A."/>
            <person name="Pelletier E."/>
            <person name="Goulhen-Chollet F."/>
            <person name="Arsene-Ploetze F."/>
            <person name="Gallien S."/>
            <person name="Calteau A."/>
            <person name="Vallenet D."/>
            <person name="Casiot C."/>
            <person name="Chane-Woon-Ming B."/>
            <person name="Giloteaux L."/>
            <person name="Barakat M."/>
            <person name="Bonnefoy V."/>
            <person name="Bruneel O."/>
            <person name="Chandler M."/>
            <person name="Cleiss J."/>
            <person name="Duran R."/>
            <person name="Elbaz-Poulichet F."/>
            <person name="Fonknechten N."/>
            <person name="Lauga B."/>
            <person name="Mornico D."/>
            <person name="Ortet P."/>
            <person name="Schaeffer C."/>
            <person name="Siguier P."/>
            <person name="Alexander Thil Smith A."/>
            <person name="Van Dorsselaer A."/>
            <person name="Weissenbach J."/>
            <person name="Medigue C."/>
            <person name="Le Paslier D."/>
        </authorList>
    </citation>
    <scope>NUCLEOTIDE SEQUENCE</scope>
</reference>
<feature type="transmembrane region" description="Helical" evidence="7">
    <location>
        <begin position="146"/>
        <end position="164"/>
    </location>
</feature>
<feature type="transmembrane region" description="Helical" evidence="7">
    <location>
        <begin position="460"/>
        <end position="478"/>
    </location>
</feature>
<feature type="transmembrane region" description="Helical" evidence="7">
    <location>
        <begin position="364"/>
        <end position="382"/>
    </location>
</feature>
<evidence type="ECO:0000256" key="3">
    <source>
        <dbReference type="ARBA" id="ARBA00022475"/>
    </source>
</evidence>
<dbReference type="PANTHER" id="PTHR42775:SF1">
    <property type="entry name" value="PERMEASE RV2963-RELATED"/>
    <property type="match status" value="1"/>
</dbReference>